<dbReference type="SMART" id="SM00062">
    <property type="entry name" value="PBPb"/>
    <property type="match status" value="1"/>
</dbReference>
<keyword evidence="3" id="KW-0813">Transport</keyword>
<comment type="caution">
    <text evidence="7">The sequence shown here is derived from an EMBL/GenBank/DDBJ whole genome shotgun (WGS) entry which is preliminary data.</text>
</comment>
<organism evidence="7 8">
    <name type="scientific">Thioflexithrix psekupsensis</name>
    <dbReference type="NCBI Taxonomy" id="1570016"/>
    <lineage>
        <taxon>Bacteria</taxon>
        <taxon>Pseudomonadati</taxon>
        <taxon>Pseudomonadota</taxon>
        <taxon>Gammaproteobacteria</taxon>
        <taxon>Thiotrichales</taxon>
        <taxon>Thioflexithrix</taxon>
    </lineage>
</organism>
<dbReference type="SUPFAM" id="SSF53850">
    <property type="entry name" value="Periplasmic binding protein-like II"/>
    <property type="match status" value="1"/>
</dbReference>
<comment type="subcellular location">
    <subcellularLocation>
        <location evidence="1">Periplasm</location>
    </subcellularLocation>
</comment>
<sequence>MMKRHYFLPLLLLLVGLLGSSFSYATQVVNYGVQPATMPIYIAKAMGLLEEIEKKHNVKIELRSFSYGAPENQAMAAGQLQIASAGMGPAMVAAARLPAKLIGISILEQTAIIIPIDSPVQSVADLKGKKIAFPGEGSQQYPLLLKALSDVGLKADDVLLFKTKGSDVPTLLENKSVDAGITWDPHVSNALAAGHSKVLLKAEKIMPIKENHYIGNGEYAREDFIAAYPELVQDLITANVKAIDHILKNPEDAIKQWSQQIGFPEEVIRFSLEQGISVYSRDIIPTQEAVSIYTDFLKQAGILNAEDMPKFDPTFAEVALTQLAD</sequence>
<evidence type="ECO:0000313" key="8">
    <source>
        <dbReference type="Proteomes" id="UP000194798"/>
    </source>
</evidence>
<dbReference type="Proteomes" id="UP000194798">
    <property type="component" value="Unassembled WGS sequence"/>
</dbReference>
<feature type="domain" description="Solute-binding protein family 3/N-terminal" evidence="6">
    <location>
        <begin position="28"/>
        <end position="250"/>
    </location>
</feature>
<dbReference type="GO" id="GO:0016020">
    <property type="term" value="C:membrane"/>
    <property type="evidence" value="ECO:0007669"/>
    <property type="project" value="InterPro"/>
</dbReference>
<evidence type="ECO:0000313" key="7">
    <source>
        <dbReference type="EMBL" id="OUD15012.1"/>
    </source>
</evidence>
<dbReference type="GO" id="GO:0042626">
    <property type="term" value="F:ATPase-coupled transmembrane transporter activity"/>
    <property type="evidence" value="ECO:0007669"/>
    <property type="project" value="InterPro"/>
</dbReference>
<reference evidence="7 8" key="1">
    <citation type="submission" date="2016-12" db="EMBL/GenBank/DDBJ databases">
        <title>Thioflexothrix psekupsii D3 genome sequencing and assembly.</title>
        <authorList>
            <person name="Fomenkov A."/>
            <person name="Vincze T."/>
            <person name="Grabovich M."/>
            <person name="Anton B.P."/>
            <person name="Dubinina G."/>
            <person name="Orlova M."/>
            <person name="Belousova E."/>
            <person name="Roberts R.J."/>
        </authorList>
    </citation>
    <scope>NUCLEOTIDE SEQUENCE [LARGE SCALE GENOMIC DNA]</scope>
    <source>
        <strain evidence="7">D3</strain>
    </source>
</reference>
<dbReference type="Pfam" id="PF09084">
    <property type="entry name" value="NMT1"/>
    <property type="match status" value="1"/>
</dbReference>
<name>A0A251X9N6_9GAMM</name>
<dbReference type="NCBIfam" id="TIGR01728">
    <property type="entry name" value="SsuA_fam"/>
    <property type="match status" value="1"/>
</dbReference>
<dbReference type="Gene3D" id="3.40.190.10">
    <property type="entry name" value="Periplasmic binding protein-like II"/>
    <property type="match status" value="2"/>
</dbReference>
<dbReference type="CDD" id="cd01008">
    <property type="entry name" value="PBP2_NrtA_SsuA_CpmA_like"/>
    <property type="match status" value="1"/>
</dbReference>
<evidence type="ECO:0000259" key="6">
    <source>
        <dbReference type="SMART" id="SM00062"/>
    </source>
</evidence>
<dbReference type="InterPro" id="IPR015168">
    <property type="entry name" value="SsuA/THI5"/>
</dbReference>
<evidence type="ECO:0000256" key="5">
    <source>
        <dbReference type="SAM" id="SignalP"/>
    </source>
</evidence>
<dbReference type="AlphaFoldDB" id="A0A251X9N6"/>
<dbReference type="EMBL" id="MSLT01000007">
    <property type="protein sequence ID" value="OUD15012.1"/>
    <property type="molecule type" value="Genomic_DNA"/>
</dbReference>
<feature type="chain" id="PRO_5012874523" description="Solute-binding protein family 3/N-terminal domain-containing protein" evidence="5">
    <location>
        <begin position="26"/>
        <end position="325"/>
    </location>
</feature>
<dbReference type="InterPro" id="IPR010067">
    <property type="entry name" value="ABC_SsuA_sub-bd"/>
</dbReference>
<proteinExistence type="inferred from homology"/>
<evidence type="ECO:0000256" key="4">
    <source>
        <dbReference type="ARBA" id="ARBA00022729"/>
    </source>
</evidence>
<evidence type="ECO:0000256" key="2">
    <source>
        <dbReference type="ARBA" id="ARBA00010742"/>
    </source>
</evidence>
<dbReference type="InterPro" id="IPR001638">
    <property type="entry name" value="Solute-binding_3/MltF_N"/>
</dbReference>
<protein>
    <recommendedName>
        <fullName evidence="6">Solute-binding protein family 3/N-terminal domain-containing protein</fullName>
    </recommendedName>
</protein>
<keyword evidence="8" id="KW-1185">Reference proteome</keyword>
<evidence type="ECO:0000256" key="1">
    <source>
        <dbReference type="ARBA" id="ARBA00004418"/>
    </source>
</evidence>
<comment type="similarity">
    <text evidence="2">Belongs to the bacterial solute-binding protein SsuA/TauA family.</text>
</comment>
<dbReference type="GO" id="GO:0042597">
    <property type="term" value="C:periplasmic space"/>
    <property type="evidence" value="ECO:0007669"/>
    <property type="project" value="UniProtKB-SubCell"/>
</dbReference>
<dbReference type="PANTHER" id="PTHR30024:SF47">
    <property type="entry name" value="TAURINE-BINDING PERIPLASMIC PROTEIN"/>
    <property type="match status" value="1"/>
</dbReference>
<dbReference type="PANTHER" id="PTHR30024">
    <property type="entry name" value="ALIPHATIC SULFONATES-BINDING PROTEIN-RELATED"/>
    <property type="match status" value="1"/>
</dbReference>
<dbReference type="RefSeq" id="WP_217884383.1">
    <property type="nucleotide sequence ID" value="NZ_MSLT01000007.1"/>
</dbReference>
<gene>
    <name evidence="7" type="ORF">TPSD3_04755</name>
</gene>
<evidence type="ECO:0000256" key="3">
    <source>
        <dbReference type="ARBA" id="ARBA00022448"/>
    </source>
</evidence>
<feature type="signal peptide" evidence="5">
    <location>
        <begin position="1"/>
        <end position="25"/>
    </location>
</feature>
<accession>A0A251X9N6</accession>
<keyword evidence="4 5" id="KW-0732">Signal</keyword>